<feature type="transmembrane region" description="Helical" evidence="9">
    <location>
        <begin position="30"/>
        <end position="47"/>
    </location>
</feature>
<evidence type="ECO:0000256" key="4">
    <source>
        <dbReference type="ARBA" id="ARBA00022692"/>
    </source>
</evidence>
<dbReference type="WBParaSite" id="ACRNAN_scaffold1020.g26949.t1">
    <property type="protein sequence ID" value="ACRNAN_scaffold1020.g26949.t1"/>
    <property type="gene ID" value="ACRNAN_scaffold1020.g26949"/>
</dbReference>
<comment type="subcellular location">
    <subcellularLocation>
        <location evidence="2">Endoplasmic reticulum membrane</location>
        <topology evidence="2">Multi-pass membrane protein</topology>
    </subcellularLocation>
</comment>
<dbReference type="Pfam" id="PF04756">
    <property type="entry name" value="OST3_OST6"/>
    <property type="match status" value="1"/>
</dbReference>
<dbReference type="PANTHER" id="PTHR12692">
    <property type="entry name" value="DOLICHYL-DIPHOSPHOOLIGOSACCHARIDE--PROTEIN GLYCOSYLTRANSFERASE-RELATED"/>
    <property type="match status" value="1"/>
</dbReference>
<evidence type="ECO:0000256" key="2">
    <source>
        <dbReference type="ARBA" id="ARBA00004477"/>
    </source>
</evidence>
<feature type="transmembrane region" description="Helical" evidence="9">
    <location>
        <begin position="83"/>
        <end position="103"/>
    </location>
</feature>
<dbReference type="AlphaFoldDB" id="A0A914CGI9"/>
<keyword evidence="8 9" id="KW-0472">Membrane</keyword>
<comment type="function">
    <text evidence="1">Subunit of the oligosaccharyl transferase (OST) complex that catalyzes the initial transfer of a defined glycan (Glc(3)Man(9)GlcNAc(2) in eukaryotes) from the lipid carrier dolichol-pyrophosphate to an asparagine residue within an Asn-X-Ser/Thr consensus motif in nascent polypeptide chains, the first step in protein N-glycosylation. N-glycosylation occurs cotranslationally and the complex associates with the Sec61 complex at the channel-forming translocon complex that mediates protein translocation across the endoplasmic reticulum (ER). All subunits are required for a maximal enzyme activity.</text>
</comment>
<proteinExistence type="inferred from homology"/>
<reference evidence="11" key="1">
    <citation type="submission" date="2022-11" db="UniProtKB">
        <authorList>
            <consortium name="WormBaseParasite"/>
        </authorList>
    </citation>
    <scope>IDENTIFICATION</scope>
</reference>
<evidence type="ECO:0000256" key="1">
    <source>
        <dbReference type="ARBA" id="ARBA00002791"/>
    </source>
</evidence>
<evidence type="ECO:0000313" key="11">
    <source>
        <dbReference type="WBParaSite" id="ACRNAN_scaffold1020.g26949.t1"/>
    </source>
</evidence>
<name>A0A914CGI9_9BILA</name>
<dbReference type="GO" id="GO:0008250">
    <property type="term" value="C:oligosaccharyltransferase complex"/>
    <property type="evidence" value="ECO:0007669"/>
    <property type="project" value="TreeGrafter"/>
</dbReference>
<keyword evidence="4 9" id="KW-0812">Transmembrane</keyword>
<evidence type="ECO:0000313" key="10">
    <source>
        <dbReference type="Proteomes" id="UP000887540"/>
    </source>
</evidence>
<keyword evidence="7 9" id="KW-1133">Transmembrane helix</keyword>
<keyword evidence="10" id="KW-1185">Reference proteome</keyword>
<accession>A0A914CGI9</accession>
<protein>
    <submittedName>
        <fullName evidence="11">Uncharacterized protein</fullName>
    </submittedName>
</protein>
<evidence type="ECO:0000256" key="7">
    <source>
        <dbReference type="ARBA" id="ARBA00022989"/>
    </source>
</evidence>
<dbReference type="GO" id="GO:0018279">
    <property type="term" value="P:protein N-linked glycosylation via asparagine"/>
    <property type="evidence" value="ECO:0007669"/>
    <property type="project" value="TreeGrafter"/>
</dbReference>
<organism evidence="10 11">
    <name type="scientific">Acrobeloides nanus</name>
    <dbReference type="NCBI Taxonomy" id="290746"/>
    <lineage>
        <taxon>Eukaryota</taxon>
        <taxon>Metazoa</taxon>
        <taxon>Ecdysozoa</taxon>
        <taxon>Nematoda</taxon>
        <taxon>Chromadorea</taxon>
        <taxon>Rhabditida</taxon>
        <taxon>Tylenchina</taxon>
        <taxon>Cephalobomorpha</taxon>
        <taxon>Cephaloboidea</taxon>
        <taxon>Cephalobidae</taxon>
        <taxon>Acrobeloides</taxon>
    </lineage>
</organism>
<dbReference type="InterPro" id="IPR021149">
    <property type="entry name" value="OligosaccharylTrfase_OST3/OST6"/>
</dbReference>
<keyword evidence="5" id="KW-0732">Signal</keyword>
<sequence length="172" mass="20199">MDAIFWVILLLSLNILYLWINGTDIFFKRSFWGFLIVMFALTFISGQKWNQINGPPFAIRSSQSKEMHYIYPSNRVQLVAESLIVMSFYGAVALGVIFMNEAFEWKVDLKEKEGQQLSLKENKAIRSKISRYRIYKYIMIYAGLGIIVVFFSYLISIFRMKVHGYPLRFLFA</sequence>
<evidence type="ECO:0000256" key="5">
    <source>
        <dbReference type="ARBA" id="ARBA00022729"/>
    </source>
</evidence>
<evidence type="ECO:0000256" key="6">
    <source>
        <dbReference type="ARBA" id="ARBA00022824"/>
    </source>
</evidence>
<dbReference type="PANTHER" id="PTHR12692:SF0">
    <property type="entry name" value="GH11935P"/>
    <property type="match status" value="1"/>
</dbReference>
<feature type="transmembrane region" description="Helical" evidence="9">
    <location>
        <begin position="134"/>
        <end position="158"/>
    </location>
</feature>
<feature type="transmembrane region" description="Helical" evidence="9">
    <location>
        <begin position="6"/>
        <end position="23"/>
    </location>
</feature>
<dbReference type="Proteomes" id="UP000887540">
    <property type="component" value="Unplaced"/>
</dbReference>
<evidence type="ECO:0000256" key="9">
    <source>
        <dbReference type="SAM" id="Phobius"/>
    </source>
</evidence>
<evidence type="ECO:0000256" key="8">
    <source>
        <dbReference type="ARBA" id="ARBA00023136"/>
    </source>
</evidence>
<comment type="similarity">
    <text evidence="3">Belongs to the OST3/OST6 family.</text>
</comment>
<keyword evidence="6" id="KW-0256">Endoplasmic reticulum</keyword>
<evidence type="ECO:0000256" key="3">
    <source>
        <dbReference type="ARBA" id="ARBA00009561"/>
    </source>
</evidence>